<keyword evidence="3" id="KW-1185">Reference proteome</keyword>
<gene>
    <name evidence="2" type="ORF">PV04_10422</name>
</gene>
<feature type="compositionally biased region" description="Low complexity" evidence="1">
    <location>
        <begin position="114"/>
        <end position="131"/>
    </location>
</feature>
<name>A0A0D2DIN1_9EURO</name>
<sequence>MFATKLCKHLYQSRIARPLLLQSAQANCHPRQPVRGLVTSRDSLPLLLRPGANQAQSLRSPALGFRIAPSIACHTRTIHTMSDDAAYMSFLDKANADPRSGQGSTMAESESTSQRRSSFDPTSSSSSDALPASLKSLPDITFTSDTDSPFEPVLFNFSGSELPSASEFSTVLSHAHMGKPGVEVEELNVGDFDPRDEYKEIIQRVEQAGKGETGVKVFRVQASSTRAVYYILTVGEKKLIGVATRAVES</sequence>
<dbReference type="EMBL" id="KN846963">
    <property type="protein sequence ID" value="KIW62227.1"/>
    <property type="molecule type" value="Genomic_DNA"/>
</dbReference>
<dbReference type="Proteomes" id="UP000054266">
    <property type="component" value="Unassembled WGS sequence"/>
</dbReference>
<dbReference type="InterPro" id="IPR056539">
    <property type="entry name" value="NuiA-like"/>
</dbReference>
<proteinExistence type="predicted"/>
<reference evidence="2 3" key="1">
    <citation type="submission" date="2015-01" db="EMBL/GenBank/DDBJ databases">
        <title>The Genome Sequence of Capronia semiimmersa CBS27337.</title>
        <authorList>
            <consortium name="The Broad Institute Genomics Platform"/>
            <person name="Cuomo C."/>
            <person name="de Hoog S."/>
            <person name="Gorbushina A."/>
            <person name="Stielow B."/>
            <person name="Teixiera M."/>
            <person name="Abouelleil A."/>
            <person name="Chapman S.B."/>
            <person name="Priest M."/>
            <person name="Young S.K."/>
            <person name="Wortman J."/>
            <person name="Nusbaum C."/>
            <person name="Birren B."/>
        </authorList>
    </citation>
    <scope>NUCLEOTIDE SEQUENCE [LARGE SCALE GENOMIC DNA]</scope>
    <source>
        <strain evidence="2 3">CBS 27337</strain>
    </source>
</reference>
<evidence type="ECO:0000313" key="3">
    <source>
        <dbReference type="Proteomes" id="UP000054266"/>
    </source>
</evidence>
<evidence type="ECO:0000256" key="1">
    <source>
        <dbReference type="SAM" id="MobiDB-lite"/>
    </source>
</evidence>
<dbReference type="PANTHER" id="PTHR42093">
    <property type="match status" value="1"/>
</dbReference>
<dbReference type="Pfam" id="PF23151">
    <property type="entry name" value="NuiA_2"/>
    <property type="match status" value="1"/>
</dbReference>
<accession>A0A0D2DIN1</accession>
<dbReference type="HOGENOM" id="CLU_092474_2_1_1"/>
<feature type="compositionally biased region" description="Polar residues" evidence="1">
    <location>
        <begin position="101"/>
        <end position="112"/>
    </location>
</feature>
<dbReference type="PANTHER" id="PTHR42093:SF1">
    <property type="match status" value="1"/>
</dbReference>
<organism evidence="2 3">
    <name type="scientific">Phialophora macrospora</name>
    <dbReference type="NCBI Taxonomy" id="1851006"/>
    <lineage>
        <taxon>Eukaryota</taxon>
        <taxon>Fungi</taxon>
        <taxon>Dikarya</taxon>
        <taxon>Ascomycota</taxon>
        <taxon>Pezizomycotina</taxon>
        <taxon>Eurotiomycetes</taxon>
        <taxon>Chaetothyriomycetidae</taxon>
        <taxon>Chaetothyriales</taxon>
        <taxon>Herpotrichiellaceae</taxon>
        <taxon>Phialophora</taxon>
    </lineage>
</organism>
<protein>
    <submittedName>
        <fullName evidence="2">Uncharacterized protein</fullName>
    </submittedName>
</protein>
<dbReference type="AlphaFoldDB" id="A0A0D2DIN1"/>
<feature type="region of interest" description="Disordered" evidence="1">
    <location>
        <begin position="96"/>
        <end position="131"/>
    </location>
</feature>
<evidence type="ECO:0000313" key="2">
    <source>
        <dbReference type="EMBL" id="KIW62227.1"/>
    </source>
</evidence>